<dbReference type="InterPro" id="IPR003593">
    <property type="entry name" value="AAA+_ATPase"/>
</dbReference>
<dbReference type="PIRSF" id="PIRSF003073">
    <property type="entry name" value="DNAC_TnpB_IstB"/>
    <property type="match status" value="1"/>
</dbReference>
<proteinExistence type="inferred from homology"/>
<dbReference type="EMBL" id="JBHSUB010000004">
    <property type="protein sequence ID" value="MFC6377001.1"/>
    <property type="molecule type" value="Genomic_DNA"/>
</dbReference>
<dbReference type="RefSeq" id="WP_385946177.1">
    <property type="nucleotide sequence ID" value="NZ_JBHSUB010000004.1"/>
</dbReference>
<dbReference type="PANTHER" id="PTHR30050">
    <property type="entry name" value="CHROMOSOMAL REPLICATION INITIATOR PROTEIN DNAA"/>
    <property type="match status" value="1"/>
</dbReference>
<dbReference type="NCBIfam" id="NF038214">
    <property type="entry name" value="IS21_help_AAA"/>
    <property type="match status" value="1"/>
</dbReference>
<sequence length="245" mass="27270">MSNSHLLSLMQTLSLSGMLKTFEAQSEQPQIAALGFEERLSLLLEAEANTRDNKRISRLTKAAKMRQNQAALEDINYHPSRGLDKALIADLSTCQWIDKRQNLVITGATGTGKSWLACAFGKQACRYGYPAIFLTATHLYEQITAATMAGTLPKLRTQLIKSRLLIIDDFGIGGIDIQLGPILLDIIDQHALQGSLIITSQFPTEKWYDLFNDPTVADAILDRVVHKSHFMKLKGESQRKGKLEK</sequence>
<dbReference type="SUPFAM" id="SSF52540">
    <property type="entry name" value="P-loop containing nucleoside triphosphate hydrolases"/>
    <property type="match status" value="1"/>
</dbReference>
<dbReference type="Gene3D" id="3.40.50.300">
    <property type="entry name" value="P-loop containing nucleotide triphosphate hydrolases"/>
    <property type="match status" value="1"/>
</dbReference>
<keyword evidence="3" id="KW-0067">ATP-binding</keyword>
<dbReference type="InterPro" id="IPR002611">
    <property type="entry name" value="IstB_ATP-bd"/>
</dbReference>
<dbReference type="InterPro" id="IPR047661">
    <property type="entry name" value="IstB"/>
</dbReference>
<name>A0ABW1VTD7_9GAMM</name>
<comment type="similarity">
    <text evidence="1">Belongs to the IS21/IS1162 putative ATP-binding protein family.</text>
</comment>
<keyword evidence="6" id="KW-1185">Reference proteome</keyword>
<protein>
    <submittedName>
        <fullName evidence="5">IS21-like element helper ATPase IstB</fullName>
    </submittedName>
</protein>
<comment type="caution">
    <text evidence="5">The sequence shown here is derived from an EMBL/GenBank/DDBJ whole genome shotgun (WGS) entry which is preliminary data.</text>
</comment>
<dbReference type="PANTHER" id="PTHR30050:SF4">
    <property type="entry name" value="ATP-BINDING PROTEIN RV3427C IN INSERTION SEQUENCE-RELATED"/>
    <property type="match status" value="1"/>
</dbReference>
<organism evidence="5 6">
    <name type="scientific">Tatumella terrea</name>
    <dbReference type="NCBI Taxonomy" id="419007"/>
    <lineage>
        <taxon>Bacteria</taxon>
        <taxon>Pseudomonadati</taxon>
        <taxon>Pseudomonadota</taxon>
        <taxon>Gammaproteobacteria</taxon>
        <taxon>Enterobacterales</taxon>
        <taxon>Erwiniaceae</taxon>
        <taxon>Tatumella</taxon>
    </lineage>
</organism>
<dbReference type="InterPro" id="IPR028350">
    <property type="entry name" value="DNAC/IstB-like"/>
</dbReference>
<evidence type="ECO:0000256" key="2">
    <source>
        <dbReference type="ARBA" id="ARBA00022741"/>
    </source>
</evidence>
<dbReference type="Pfam" id="PF01695">
    <property type="entry name" value="IstB_IS21"/>
    <property type="match status" value="1"/>
</dbReference>
<dbReference type="CDD" id="cd00009">
    <property type="entry name" value="AAA"/>
    <property type="match status" value="1"/>
</dbReference>
<evidence type="ECO:0000256" key="3">
    <source>
        <dbReference type="ARBA" id="ARBA00022840"/>
    </source>
</evidence>
<dbReference type="SMART" id="SM00382">
    <property type="entry name" value="AAA"/>
    <property type="match status" value="1"/>
</dbReference>
<reference evidence="6" key="1">
    <citation type="journal article" date="2019" name="Int. J. Syst. Evol. Microbiol.">
        <title>The Global Catalogue of Microorganisms (GCM) 10K type strain sequencing project: providing services to taxonomists for standard genome sequencing and annotation.</title>
        <authorList>
            <consortium name="The Broad Institute Genomics Platform"/>
            <consortium name="The Broad Institute Genome Sequencing Center for Infectious Disease"/>
            <person name="Wu L."/>
            <person name="Ma J."/>
        </authorList>
    </citation>
    <scope>NUCLEOTIDE SEQUENCE [LARGE SCALE GENOMIC DNA]</scope>
    <source>
        <strain evidence="6">CGMCC 1.18518</strain>
    </source>
</reference>
<keyword evidence="2" id="KW-0547">Nucleotide-binding</keyword>
<dbReference type="Proteomes" id="UP001596230">
    <property type="component" value="Unassembled WGS sequence"/>
</dbReference>
<feature type="domain" description="AAA+ ATPase" evidence="4">
    <location>
        <begin position="99"/>
        <end position="235"/>
    </location>
</feature>
<gene>
    <name evidence="5" type="primary">istB</name>
    <name evidence="5" type="ORF">ACFP9W_02625</name>
</gene>
<evidence type="ECO:0000313" key="5">
    <source>
        <dbReference type="EMBL" id="MFC6377001.1"/>
    </source>
</evidence>
<dbReference type="InterPro" id="IPR027417">
    <property type="entry name" value="P-loop_NTPase"/>
</dbReference>
<evidence type="ECO:0000313" key="6">
    <source>
        <dbReference type="Proteomes" id="UP001596230"/>
    </source>
</evidence>
<evidence type="ECO:0000259" key="4">
    <source>
        <dbReference type="SMART" id="SM00382"/>
    </source>
</evidence>
<accession>A0ABW1VTD7</accession>
<evidence type="ECO:0000256" key="1">
    <source>
        <dbReference type="ARBA" id="ARBA00008059"/>
    </source>
</evidence>